<reference evidence="1" key="1">
    <citation type="submission" date="2021-02" db="EMBL/GenBank/DDBJ databases">
        <authorList>
            <consortium name="DOE Joint Genome Institute"/>
            <person name="Ahrendt S."/>
            <person name="Looney B.P."/>
            <person name="Miyauchi S."/>
            <person name="Morin E."/>
            <person name="Drula E."/>
            <person name="Courty P.E."/>
            <person name="Chicoki N."/>
            <person name="Fauchery L."/>
            <person name="Kohler A."/>
            <person name="Kuo A."/>
            <person name="Labutti K."/>
            <person name="Pangilinan J."/>
            <person name="Lipzen A."/>
            <person name="Riley R."/>
            <person name="Andreopoulos W."/>
            <person name="He G."/>
            <person name="Johnson J."/>
            <person name="Barry K.W."/>
            <person name="Grigoriev I.V."/>
            <person name="Nagy L."/>
            <person name="Hibbett D."/>
            <person name="Henrissat B."/>
            <person name="Matheny P.B."/>
            <person name="Labbe J."/>
            <person name="Martin F."/>
        </authorList>
    </citation>
    <scope>NUCLEOTIDE SEQUENCE</scope>
    <source>
        <strain evidence="1">FP105234-sp</strain>
    </source>
</reference>
<keyword evidence="2" id="KW-1185">Reference proteome</keyword>
<protein>
    <submittedName>
        <fullName evidence="1">Uncharacterized protein</fullName>
    </submittedName>
</protein>
<dbReference type="Proteomes" id="UP000814033">
    <property type="component" value="Unassembled WGS sequence"/>
</dbReference>
<comment type="caution">
    <text evidence="1">The sequence shown here is derived from an EMBL/GenBank/DDBJ whole genome shotgun (WGS) entry which is preliminary data.</text>
</comment>
<dbReference type="EMBL" id="MU275879">
    <property type="protein sequence ID" value="KAI0048951.1"/>
    <property type="molecule type" value="Genomic_DNA"/>
</dbReference>
<evidence type="ECO:0000313" key="1">
    <source>
        <dbReference type="EMBL" id="KAI0048951.1"/>
    </source>
</evidence>
<evidence type="ECO:0000313" key="2">
    <source>
        <dbReference type="Proteomes" id="UP000814033"/>
    </source>
</evidence>
<gene>
    <name evidence="1" type="ORF">FA95DRAFT_971656</name>
</gene>
<accession>A0ACB8RYP6</accession>
<reference evidence="1" key="2">
    <citation type="journal article" date="2022" name="New Phytol.">
        <title>Evolutionary transition to the ectomycorrhizal habit in the genomes of a hyperdiverse lineage of mushroom-forming fungi.</title>
        <authorList>
            <person name="Looney B."/>
            <person name="Miyauchi S."/>
            <person name="Morin E."/>
            <person name="Drula E."/>
            <person name="Courty P.E."/>
            <person name="Kohler A."/>
            <person name="Kuo A."/>
            <person name="LaButti K."/>
            <person name="Pangilinan J."/>
            <person name="Lipzen A."/>
            <person name="Riley R."/>
            <person name="Andreopoulos W."/>
            <person name="He G."/>
            <person name="Johnson J."/>
            <person name="Nolan M."/>
            <person name="Tritt A."/>
            <person name="Barry K.W."/>
            <person name="Grigoriev I.V."/>
            <person name="Nagy L.G."/>
            <person name="Hibbett D."/>
            <person name="Henrissat B."/>
            <person name="Matheny P.B."/>
            <person name="Labbe J."/>
            <person name="Martin F.M."/>
        </authorList>
    </citation>
    <scope>NUCLEOTIDE SEQUENCE</scope>
    <source>
        <strain evidence="1">FP105234-sp</strain>
    </source>
</reference>
<organism evidence="1 2">
    <name type="scientific">Auriscalpium vulgare</name>
    <dbReference type="NCBI Taxonomy" id="40419"/>
    <lineage>
        <taxon>Eukaryota</taxon>
        <taxon>Fungi</taxon>
        <taxon>Dikarya</taxon>
        <taxon>Basidiomycota</taxon>
        <taxon>Agaricomycotina</taxon>
        <taxon>Agaricomycetes</taxon>
        <taxon>Russulales</taxon>
        <taxon>Auriscalpiaceae</taxon>
        <taxon>Auriscalpium</taxon>
    </lineage>
</organism>
<sequence>MAAPRYPIAPHVLDMLSERSRACIDRLRGHEPETADLELHPVSKLAAVLVLLYERAGALRVLLTTRSKTLRSHPGQTALPGGKVDDTDADAWETAMREANEEVGLPLDSPHVHRVGMLRPFVSAAKLLVTPVVALLDDVSVLDGLVASPGEVDHIFEHPLEAMVDPALSLAEPLEPVGSEHWPYEVELHNWTDIRISWLNDTLYRMHRFRSTASPVKGLTADILISAAQIAYAREPLFERYAPEQLTRYSLIQPWLETKAEDLQYVLSSATSSASSPAVSIEA</sequence>
<proteinExistence type="predicted"/>
<name>A0ACB8RYP6_9AGAM</name>